<dbReference type="Pfam" id="PF02569">
    <property type="entry name" value="Pantoate_ligase"/>
    <property type="match status" value="1"/>
</dbReference>
<dbReference type="GO" id="GO:0015940">
    <property type="term" value="P:pantothenate biosynthetic process"/>
    <property type="evidence" value="ECO:0007669"/>
    <property type="project" value="UniProtKB-UniRule"/>
</dbReference>
<keyword evidence="3 8" id="KW-0436">Ligase</keyword>
<comment type="miscellaneous">
    <text evidence="8">The reaction proceeds by a bi uni uni bi ping pong mechanism.</text>
</comment>
<accession>A0A1V6LW84</accession>
<comment type="pathway">
    <text evidence="1 8">Cofactor biosynthesis; (R)-pantothenate biosynthesis; (R)-pantothenate from (R)-pantoate and beta-alanine: step 1/1.</text>
</comment>
<dbReference type="PANTHER" id="PTHR21299">
    <property type="entry name" value="CYTIDYLATE KINASE/PANTOATE-BETA-ALANINE LIGASE"/>
    <property type="match status" value="1"/>
</dbReference>
<name>A0A1V6LW84_9FLAO</name>
<evidence type="ECO:0000313" key="9">
    <source>
        <dbReference type="EMBL" id="OQD44440.1"/>
    </source>
</evidence>
<evidence type="ECO:0000256" key="3">
    <source>
        <dbReference type="ARBA" id="ARBA00022598"/>
    </source>
</evidence>
<dbReference type="UniPathway" id="UPA00028">
    <property type="reaction ID" value="UER00005"/>
</dbReference>
<keyword evidence="5 8" id="KW-0547">Nucleotide-binding</keyword>
<dbReference type="Proteomes" id="UP000191680">
    <property type="component" value="Unassembled WGS sequence"/>
</dbReference>
<dbReference type="EMBL" id="MTBC01000001">
    <property type="protein sequence ID" value="OQD44440.1"/>
    <property type="molecule type" value="Genomic_DNA"/>
</dbReference>
<comment type="subunit">
    <text evidence="8">Homodimer.</text>
</comment>
<dbReference type="Gene3D" id="3.30.1300.10">
    <property type="entry name" value="Pantoate-beta-alanine ligase, C-terminal domain"/>
    <property type="match status" value="1"/>
</dbReference>
<reference evidence="9 10" key="1">
    <citation type="submission" date="2016-12" db="EMBL/GenBank/DDBJ databases">
        <authorList>
            <person name="Song W.-J."/>
            <person name="Kurnit D.M."/>
        </authorList>
    </citation>
    <scope>NUCLEOTIDE SEQUENCE [LARGE SCALE GENOMIC DNA]</scope>
    <source>
        <strain evidence="9 10">HSG9</strain>
    </source>
</reference>
<evidence type="ECO:0000256" key="5">
    <source>
        <dbReference type="ARBA" id="ARBA00022741"/>
    </source>
</evidence>
<dbReference type="AlphaFoldDB" id="A0A1V6LW84"/>
<feature type="binding site" evidence="8">
    <location>
        <begin position="30"/>
        <end position="37"/>
    </location>
    <ligand>
        <name>ATP</name>
        <dbReference type="ChEBI" id="CHEBI:30616"/>
    </ligand>
</feature>
<feature type="binding site" evidence="8">
    <location>
        <position position="155"/>
    </location>
    <ligand>
        <name>(R)-pantoate</name>
        <dbReference type="ChEBI" id="CHEBI:15980"/>
    </ligand>
</feature>
<dbReference type="InterPro" id="IPR014729">
    <property type="entry name" value="Rossmann-like_a/b/a_fold"/>
</dbReference>
<keyword evidence="4 8" id="KW-0566">Pantothenate biosynthesis</keyword>
<dbReference type="GO" id="GO:0004592">
    <property type="term" value="F:pantoate-beta-alanine ligase activity"/>
    <property type="evidence" value="ECO:0007669"/>
    <property type="project" value="UniProtKB-UniRule"/>
</dbReference>
<protein>
    <recommendedName>
        <fullName evidence="8">Pantothenate synthetase</fullName>
        <shortName evidence="8">PS</shortName>
        <ecNumber evidence="8">6.3.2.1</ecNumber>
    </recommendedName>
    <alternativeName>
        <fullName evidence="8">Pantoate--beta-alanine ligase</fullName>
    </alternativeName>
    <alternativeName>
        <fullName evidence="8">Pantoate-activating enzyme</fullName>
    </alternativeName>
</protein>
<sequence>MQVIQDKEELKSVLEKQQTDNLAVGFVPTMGALHKGHLSLVEQALTENDIVVVSIFVNPTQFDNKEDLEKYPNTLKEDIELLRTISNNIILFTPTKEGIYDGQITSKTYEFNGLEKVMEGAFRPGHFNGVATIVELLLTTVNPNKAYFGEKDFQQLQIITKLVANKKLPVTIVPCPISREENGLARSSRNERLSKTTRKAAGFIFNTLQTAKRKFGTENVQDIKEWVQHAFAQNTIFEMEYFEITDESTLTPAKKVQSDLKYRAFIAVYADGVRLIDNMPLN</sequence>
<dbReference type="EC" id="6.3.2.1" evidence="8"/>
<dbReference type="HAMAP" id="MF_00158">
    <property type="entry name" value="PanC"/>
    <property type="match status" value="1"/>
</dbReference>
<comment type="caution">
    <text evidence="8">Lacks conserved residue(s) required for the propagation of feature annotation.</text>
</comment>
<evidence type="ECO:0000256" key="4">
    <source>
        <dbReference type="ARBA" id="ARBA00022655"/>
    </source>
</evidence>
<dbReference type="SUPFAM" id="SSF52374">
    <property type="entry name" value="Nucleotidylyl transferase"/>
    <property type="match status" value="1"/>
</dbReference>
<evidence type="ECO:0000313" key="10">
    <source>
        <dbReference type="Proteomes" id="UP000191680"/>
    </source>
</evidence>
<keyword evidence="6 8" id="KW-0067">ATP-binding</keyword>
<comment type="similarity">
    <text evidence="2 8">Belongs to the pantothenate synthetase family.</text>
</comment>
<dbReference type="GO" id="GO:0005524">
    <property type="term" value="F:ATP binding"/>
    <property type="evidence" value="ECO:0007669"/>
    <property type="project" value="UniProtKB-KW"/>
</dbReference>
<comment type="catalytic activity">
    <reaction evidence="7 8">
        <text>(R)-pantoate + beta-alanine + ATP = (R)-pantothenate + AMP + diphosphate + H(+)</text>
        <dbReference type="Rhea" id="RHEA:10912"/>
        <dbReference type="ChEBI" id="CHEBI:15378"/>
        <dbReference type="ChEBI" id="CHEBI:15980"/>
        <dbReference type="ChEBI" id="CHEBI:29032"/>
        <dbReference type="ChEBI" id="CHEBI:30616"/>
        <dbReference type="ChEBI" id="CHEBI:33019"/>
        <dbReference type="ChEBI" id="CHEBI:57966"/>
        <dbReference type="ChEBI" id="CHEBI:456215"/>
        <dbReference type="EC" id="6.3.2.1"/>
    </reaction>
</comment>
<gene>
    <name evidence="8" type="primary">panC</name>
    <name evidence="9" type="ORF">BUL40_02490</name>
</gene>
<feature type="active site" description="Proton donor" evidence="8">
    <location>
        <position position="37"/>
    </location>
</feature>
<dbReference type="RefSeq" id="WP_080317941.1">
    <property type="nucleotide sequence ID" value="NZ_MTBC01000001.1"/>
</dbReference>
<evidence type="ECO:0000256" key="6">
    <source>
        <dbReference type="ARBA" id="ARBA00022840"/>
    </source>
</evidence>
<feature type="binding site" evidence="8">
    <location>
        <begin position="186"/>
        <end position="189"/>
    </location>
    <ligand>
        <name>ATP</name>
        <dbReference type="ChEBI" id="CHEBI:30616"/>
    </ligand>
</feature>
<feature type="binding site" evidence="8">
    <location>
        <position position="61"/>
    </location>
    <ligand>
        <name>(R)-pantoate</name>
        <dbReference type="ChEBI" id="CHEBI:15980"/>
    </ligand>
</feature>
<dbReference type="InterPro" id="IPR003721">
    <property type="entry name" value="Pantoate_ligase"/>
</dbReference>
<dbReference type="NCBIfam" id="TIGR00125">
    <property type="entry name" value="cyt_tran_rel"/>
    <property type="match status" value="1"/>
</dbReference>
<keyword evidence="8" id="KW-0963">Cytoplasm</keyword>
<feature type="binding site" evidence="8">
    <location>
        <begin position="149"/>
        <end position="152"/>
    </location>
    <ligand>
        <name>ATP</name>
        <dbReference type="ChEBI" id="CHEBI:30616"/>
    </ligand>
</feature>
<comment type="function">
    <text evidence="8">Catalyzes the condensation of pantoate with beta-alanine in an ATP-dependent reaction via a pantoyl-adenylate intermediate.</text>
</comment>
<comment type="subcellular location">
    <subcellularLocation>
        <location evidence="8">Cytoplasm</location>
    </subcellularLocation>
</comment>
<evidence type="ECO:0000256" key="1">
    <source>
        <dbReference type="ARBA" id="ARBA00004990"/>
    </source>
</evidence>
<comment type="caution">
    <text evidence="9">The sequence shown here is derived from an EMBL/GenBank/DDBJ whole genome shotgun (WGS) entry which is preliminary data.</text>
</comment>
<dbReference type="NCBIfam" id="TIGR00018">
    <property type="entry name" value="panC"/>
    <property type="match status" value="1"/>
</dbReference>
<organism evidence="9 10">
    <name type="scientific">Croceivirga radicis</name>
    <dbReference type="NCBI Taxonomy" id="1929488"/>
    <lineage>
        <taxon>Bacteria</taxon>
        <taxon>Pseudomonadati</taxon>
        <taxon>Bacteroidota</taxon>
        <taxon>Flavobacteriia</taxon>
        <taxon>Flavobacteriales</taxon>
        <taxon>Flavobacteriaceae</taxon>
        <taxon>Croceivirga</taxon>
    </lineage>
</organism>
<keyword evidence="10" id="KW-1185">Reference proteome</keyword>
<proteinExistence type="inferred from homology"/>
<evidence type="ECO:0000256" key="8">
    <source>
        <dbReference type="HAMAP-Rule" id="MF_00158"/>
    </source>
</evidence>
<dbReference type="InterPro" id="IPR004821">
    <property type="entry name" value="Cyt_trans-like"/>
</dbReference>
<dbReference type="PANTHER" id="PTHR21299:SF1">
    <property type="entry name" value="PANTOATE--BETA-ALANINE LIGASE"/>
    <property type="match status" value="1"/>
</dbReference>
<dbReference type="GO" id="GO:0005829">
    <property type="term" value="C:cytosol"/>
    <property type="evidence" value="ECO:0007669"/>
    <property type="project" value="TreeGrafter"/>
</dbReference>
<feature type="binding site" evidence="8">
    <location>
        <position position="61"/>
    </location>
    <ligand>
        <name>beta-alanine</name>
        <dbReference type="ChEBI" id="CHEBI:57966"/>
    </ligand>
</feature>
<dbReference type="OrthoDB" id="9773087at2"/>
<dbReference type="Gene3D" id="3.40.50.620">
    <property type="entry name" value="HUPs"/>
    <property type="match status" value="1"/>
</dbReference>
<dbReference type="InterPro" id="IPR042176">
    <property type="entry name" value="Pantoate_ligase_C"/>
</dbReference>
<evidence type="ECO:0000256" key="7">
    <source>
        <dbReference type="ARBA" id="ARBA00048258"/>
    </source>
</evidence>
<evidence type="ECO:0000256" key="2">
    <source>
        <dbReference type="ARBA" id="ARBA00009256"/>
    </source>
</evidence>